<comment type="caution">
    <text evidence="2">The sequence shown here is derived from an EMBL/GenBank/DDBJ whole genome shotgun (WGS) entry which is preliminary data.</text>
</comment>
<proteinExistence type="predicted"/>
<protein>
    <submittedName>
        <fullName evidence="2">Double-strand break repair protein AddB</fullName>
    </submittedName>
</protein>
<dbReference type="SUPFAM" id="SSF52540">
    <property type="entry name" value="P-loop containing nucleoside triphosphate hydrolases"/>
    <property type="match status" value="1"/>
</dbReference>
<keyword evidence="3" id="KW-1185">Reference proteome</keyword>
<evidence type="ECO:0000313" key="3">
    <source>
        <dbReference type="Proteomes" id="UP000269692"/>
    </source>
</evidence>
<dbReference type="InterPro" id="IPR038726">
    <property type="entry name" value="PDDEXK_AddAB-type"/>
</dbReference>
<reference evidence="2 3" key="1">
    <citation type="submission" date="2018-10" db="EMBL/GenBank/DDBJ databases">
        <title>Xanthobacter tagetidis genome sequencing and assembly.</title>
        <authorList>
            <person name="Maclea K.S."/>
            <person name="Goen A.E."/>
            <person name="Fatima S.A."/>
        </authorList>
    </citation>
    <scope>NUCLEOTIDE SEQUENCE [LARGE SCALE GENOMIC DNA]</scope>
    <source>
        <strain evidence="2 3">ATCC 700314</strain>
    </source>
</reference>
<gene>
    <name evidence="2" type="primary">addB</name>
    <name evidence="2" type="ORF">D9R14_01465</name>
</gene>
<feature type="domain" description="PD-(D/E)XK endonuclease-like" evidence="1">
    <location>
        <begin position="741"/>
        <end position="970"/>
    </location>
</feature>
<dbReference type="InterPro" id="IPR027417">
    <property type="entry name" value="P-loop_NTPase"/>
</dbReference>
<dbReference type="EMBL" id="RCTF01000001">
    <property type="protein sequence ID" value="RLP81692.1"/>
    <property type="molecule type" value="Genomic_DNA"/>
</dbReference>
<organism evidence="2 3">
    <name type="scientific">Xanthobacter tagetidis</name>
    <dbReference type="NCBI Taxonomy" id="60216"/>
    <lineage>
        <taxon>Bacteria</taxon>
        <taxon>Pseudomonadati</taxon>
        <taxon>Pseudomonadota</taxon>
        <taxon>Alphaproteobacteria</taxon>
        <taxon>Hyphomicrobiales</taxon>
        <taxon>Xanthobacteraceae</taxon>
        <taxon>Xanthobacter</taxon>
    </lineage>
</organism>
<dbReference type="Proteomes" id="UP000269692">
    <property type="component" value="Unassembled WGS sequence"/>
</dbReference>
<dbReference type="AlphaFoldDB" id="A0A3L7AQG2"/>
<dbReference type="InterPro" id="IPR014153">
    <property type="entry name" value="Ds_break_AddB"/>
</dbReference>
<sequence>MPRVLTLPPSAAFLPALAQGLMDGAVVEGFAPRGDPLALAGATVFLPTRRACRAFADALLEASGREGLLLPRIVPLGDVDEDALAFSEDAPLLAAPHAMNPTARRIALAALVARWRAALAAGAGQAAVAAGPSATFALADALAHLFDDLTTAGIGPERLKGLVPREHDPYFELSLDFLRIARAGLTAHLAETGQVEPAQRRDALVEAETARLRALGAQAGPVIAAGSTGSLPATARLLKTISRLPLGAVVLPGLDQMAEDAAFDRLAKPDDGAPDHPQYGLARLLSFLEVARRDVIALAPPARPARERLASEALRQAETSDAWASLDARLPPEARADAMAGVSVVEAQDPREEALAIALLLRDALERPGASAALVTPDRDLARRVAAELERFGVSVDDSAGTPLSETGMGRLARLATAAAATDLAPVTLFALLSHPRATLGLDPDAKAEALAALELAVLRGPRPSPGASGLLAALDAFDRTALHPRDPRRRVSAPRLAAAQDLAHRLAAALAPLLALAGRTPRPFPDLVAAHRAAVEALAGPLDRDADDPAEAALAAAFTEIGDGAAHGPDLTLSDYADAVVTLFGDAMVRPLARGPERLRILGPLEARLLAFDRMILGGLVEGTWPALPETDPWLSRPMRAELGLDLPERRIGLSAHDFAQGFAATEVVLTYAAKVGGAQSVPSRFVQRLRTVAGPALWQEAAVRGGYWRAAAAGLDVAPAVPRLARPAPVPPLALRPRRLTVTEIETLLRDPYSIYARHVLGLAPLDPLDAAPGGAERGSALHAAVGQFARDFPHELPPDALERLMDYGREAFRPLEAFAAEHALWWARFERAAAFLVALERERRPALDRVVAETSGTLTLDLPAGPFELAARADRIELRTDGRADILDFKTGTAPTARQAASLSPQLPLEAAMVRKGAFKEVPAAEVGELSYVELKGGATGGEVKPITGKRSATELSDDALAGLTSLLAAFDDPAQGYRSLAAPQWRGRFGDFDHLARVREWALGGEEDE</sequence>
<dbReference type="OrthoDB" id="9780606at2"/>
<dbReference type="RefSeq" id="WP_121621507.1">
    <property type="nucleotide sequence ID" value="NZ_JACIIW010000004.1"/>
</dbReference>
<accession>A0A3L7AQG2</accession>
<name>A0A3L7AQG2_9HYPH</name>
<evidence type="ECO:0000259" key="1">
    <source>
        <dbReference type="Pfam" id="PF12705"/>
    </source>
</evidence>
<dbReference type="Pfam" id="PF12705">
    <property type="entry name" value="PDDEXK_1"/>
    <property type="match status" value="1"/>
</dbReference>
<dbReference type="NCBIfam" id="TIGR02786">
    <property type="entry name" value="addB_alphas"/>
    <property type="match status" value="1"/>
</dbReference>
<evidence type="ECO:0000313" key="2">
    <source>
        <dbReference type="EMBL" id="RLP81692.1"/>
    </source>
</evidence>